<sequence>MGKVLELAEDLWTGKKDTFTYHPFGMPRGLELIDDQNNNRTWFYRGFSNSIIRESNEGLIIVDPGALFDVRERFNAVRKVSQQRLHTAVFTHGHVDHVGIKNYLKESKKKGWPKPQVIGHKSMIDRFERYKLTESWNGYINLRQFRGNQGEPMFPTGFYYPDKIYEGELQLKIGGVDIQLKHARGETDDHTWVFFPDSSILCTGDLFIWAVPNTGNPQKVQRYAKEWAIALREMASKNSKILCPGHGVPIIGNERVKEALNNTAMLLESLHEQTIDLMNKGVSLDTILHSVKVSDDLLIKPYLKPVYDEPEFIVRNIWRLYGGWYDGTPSHLKPAPEAAQAKEIANLSGGGIKLAERAKELLNQGDLRLACHLAEWAFLSSPDDKIIRKIASDIFTARAKAETSTMAIGIYLSAAKDMRVDTGEGSLGNTIIFSQDARREKE</sequence>
<evidence type="ECO:0000259" key="1">
    <source>
        <dbReference type="SMART" id="SM00849"/>
    </source>
</evidence>
<gene>
    <name evidence="2" type="ORF">LCGC14_0957110</name>
</gene>
<protein>
    <recommendedName>
        <fullName evidence="1">Metallo-beta-lactamase domain-containing protein</fullName>
    </recommendedName>
</protein>
<dbReference type="InterPro" id="IPR029228">
    <property type="entry name" value="Alkyl_sulf_dimr"/>
</dbReference>
<evidence type="ECO:0000313" key="2">
    <source>
        <dbReference type="EMBL" id="KKN18309.1"/>
    </source>
</evidence>
<dbReference type="PANTHER" id="PTHR43223:SF2">
    <property type="entry name" value="METALLO-BETA-LACTAMASE DOMAIN-CONTAINING PROTEIN"/>
    <property type="match status" value="1"/>
</dbReference>
<dbReference type="SMART" id="SM00849">
    <property type="entry name" value="Lactamase_B"/>
    <property type="match status" value="1"/>
</dbReference>
<dbReference type="InterPro" id="IPR001279">
    <property type="entry name" value="Metallo-B-lactamas"/>
</dbReference>
<proteinExistence type="predicted"/>
<name>A0A0F9NK97_9ZZZZ</name>
<feature type="domain" description="Metallo-beta-lactamase" evidence="1">
    <location>
        <begin position="47"/>
        <end position="246"/>
    </location>
</feature>
<dbReference type="AlphaFoldDB" id="A0A0F9NK97"/>
<organism evidence="2">
    <name type="scientific">marine sediment metagenome</name>
    <dbReference type="NCBI Taxonomy" id="412755"/>
    <lineage>
        <taxon>unclassified sequences</taxon>
        <taxon>metagenomes</taxon>
        <taxon>ecological metagenomes</taxon>
    </lineage>
</organism>
<dbReference type="InterPro" id="IPR036866">
    <property type="entry name" value="RibonucZ/Hydroxyglut_hydro"/>
</dbReference>
<dbReference type="InterPro" id="IPR038536">
    <property type="entry name" value="Alkyl/aryl-sulf_dimr_sf"/>
</dbReference>
<dbReference type="InterPro" id="IPR052195">
    <property type="entry name" value="Bact_Alkyl/Aryl-Sulfatase"/>
</dbReference>
<accession>A0A0F9NK97</accession>
<dbReference type="PANTHER" id="PTHR43223">
    <property type="entry name" value="ALKYL/ARYL-SULFATASE"/>
    <property type="match status" value="1"/>
</dbReference>
<dbReference type="Gene3D" id="1.25.40.880">
    <property type="entry name" value="Alkyl sulfatase, dimerisation domain"/>
    <property type="match status" value="1"/>
</dbReference>
<comment type="caution">
    <text evidence="2">The sequence shown here is derived from an EMBL/GenBank/DDBJ whole genome shotgun (WGS) entry which is preliminary data.</text>
</comment>
<reference evidence="2" key="1">
    <citation type="journal article" date="2015" name="Nature">
        <title>Complex archaea that bridge the gap between prokaryotes and eukaryotes.</title>
        <authorList>
            <person name="Spang A."/>
            <person name="Saw J.H."/>
            <person name="Jorgensen S.L."/>
            <person name="Zaremba-Niedzwiedzka K."/>
            <person name="Martijn J."/>
            <person name="Lind A.E."/>
            <person name="van Eijk R."/>
            <person name="Schleper C."/>
            <person name="Guy L."/>
            <person name="Ettema T.J."/>
        </authorList>
    </citation>
    <scope>NUCLEOTIDE SEQUENCE</scope>
</reference>
<dbReference type="Pfam" id="PF00753">
    <property type="entry name" value="Lactamase_B"/>
    <property type="match status" value="1"/>
</dbReference>
<dbReference type="GO" id="GO:0046983">
    <property type="term" value="F:protein dimerization activity"/>
    <property type="evidence" value="ECO:0007669"/>
    <property type="project" value="InterPro"/>
</dbReference>
<dbReference type="SUPFAM" id="SSF56281">
    <property type="entry name" value="Metallo-hydrolase/oxidoreductase"/>
    <property type="match status" value="1"/>
</dbReference>
<dbReference type="Gene3D" id="3.60.15.30">
    <property type="entry name" value="Metallo-beta-lactamase domain"/>
    <property type="match status" value="1"/>
</dbReference>
<dbReference type="EMBL" id="LAZR01003440">
    <property type="protein sequence ID" value="KKN18309.1"/>
    <property type="molecule type" value="Genomic_DNA"/>
</dbReference>
<dbReference type="Pfam" id="PF14863">
    <property type="entry name" value="Alkyl_sulf_dimr"/>
    <property type="match status" value="1"/>
</dbReference>